<organism evidence="2 3">
    <name type="scientific">Adhaeretor mobilis</name>
    <dbReference type="NCBI Taxonomy" id="1930276"/>
    <lineage>
        <taxon>Bacteria</taxon>
        <taxon>Pseudomonadati</taxon>
        <taxon>Planctomycetota</taxon>
        <taxon>Planctomycetia</taxon>
        <taxon>Pirellulales</taxon>
        <taxon>Lacipirellulaceae</taxon>
        <taxon>Adhaeretor</taxon>
    </lineage>
</organism>
<name>A0A517N2K0_9BACT</name>
<protein>
    <submittedName>
        <fullName evidence="2">Uncharacterized protein</fullName>
    </submittedName>
</protein>
<dbReference type="EMBL" id="CP036263">
    <property type="protein sequence ID" value="QDT01362.1"/>
    <property type="molecule type" value="Genomic_DNA"/>
</dbReference>
<sequence>MDFKRRLQKAAERGEQAREERAKEAAAKALSEEEYRRLHSSYRLELADHIESCVKQLAENFPGFKYEAVVSEKGWGAAVHRDDLSLKRGKRDNLFSRLELTISPFNKYHVLDLVAKGAVRNKENFTRNHFQKLNDADLDSFRELVELWTLDYAEEFAGS</sequence>
<reference evidence="2 3" key="1">
    <citation type="submission" date="2019-02" db="EMBL/GenBank/DDBJ databases">
        <title>Deep-cultivation of Planctomycetes and their phenomic and genomic characterization uncovers novel biology.</title>
        <authorList>
            <person name="Wiegand S."/>
            <person name="Jogler M."/>
            <person name="Boedeker C."/>
            <person name="Pinto D."/>
            <person name="Vollmers J."/>
            <person name="Rivas-Marin E."/>
            <person name="Kohn T."/>
            <person name="Peeters S.H."/>
            <person name="Heuer A."/>
            <person name="Rast P."/>
            <person name="Oberbeckmann S."/>
            <person name="Bunk B."/>
            <person name="Jeske O."/>
            <person name="Meyerdierks A."/>
            <person name="Storesund J.E."/>
            <person name="Kallscheuer N."/>
            <person name="Luecker S."/>
            <person name="Lage O.M."/>
            <person name="Pohl T."/>
            <person name="Merkel B.J."/>
            <person name="Hornburger P."/>
            <person name="Mueller R.-W."/>
            <person name="Bruemmer F."/>
            <person name="Labrenz M."/>
            <person name="Spormann A.M."/>
            <person name="Op den Camp H."/>
            <person name="Overmann J."/>
            <person name="Amann R."/>
            <person name="Jetten M.S.M."/>
            <person name="Mascher T."/>
            <person name="Medema M.H."/>
            <person name="Devos D.P."/>
            <person name="Kaster A.-K."/>
            <person name="Ovreas L."/>
            <person name="Rohde M."/>
            <person name="Galperin M.Y."/>
            <person name="Jogler C."/>
        </authorList>
    </citation>
    <scope>NUCLEOTIDE SEQUENCE [LARGE SCALE GENOMIC DNA]</scope>
    <source>
        <strain evidence="2 3">HG15A2</strain>
    </source>
</reference>
<dbReference type="AlphaFoldDB" id="A0A517N2K0"/>
<dbReference type="RefSeq" id="WP_145063489.1">
    <property type="nucleotide sequence ID" value="NZ_CP036263.1"/>
</dbReference>
<dbReference type="Proteomes" id="UP000319852">
    <property type="component" value="Chromosome"/>
</dbReference>
<evidence type="ECO:0000313" key="2">
    <source>
        <dbReference type="EMBL" id="QDT01362.1"/>
    </source>
</evidence>
<dbReference type="KEGG" id="amob:HG15A2_47040"/>
<evidence type="ECO:0000256" key="1">
    <source>
        <dbReference type="SAM" id="MobiDB-lite"/>
    </source>
</evidence>
<accession>A0A517N2K0</accession>
<evidence type="ECO:0000313" key="3">
    <source>
        <dbReference type="Proteomes" id="UP000319852"/>
    </source>
</evidence>
<keyword evidence="3" id="KW-1185">Reference proteome</keyword>
<feature type="region of interest" description="Disordered" evidence="1">
    <location>
        <begin position="1"/>
        <end position="26"/>
    </location>
</feature>
<gene>
    <name evidence="2" type="ORF">HG15A2_47040</name>
</gene>
<proteinExistence type="predicted"/>
<dbReference type="OrthoDB" id="269629at2"/>